<dbReference type="AlphaFoldDB" id="A0AAN9MJG4"/>
<evidence type="ECO:0000256" key="8">
    <source>
        <dbReference type="ARBA" id="ARBA00022989"/>
    </source>
</evidence>
<dbReference type="InterPro" id="IPR056790">
    <property type="entry name" value="Ribophorin_II_C"/>
</dbReference>
<evidence type="ECO:0000259" key="14">
    <source>
        <dbReference type="Pfam" id="PF25147"/>
    </source>
</evidence>
<feature type="transmembrane region" description="Helical" evidence="10">
    <location>
        <begin position="657"/>
        <end position="678"/>
    </location>
</feature>
<evidence type="ECO:0000256" key="9">
    <source>
        <dbReference type="ARBA" id="ARBA00023136"/>
    </source>
</evidence>
<dbReference type="Pfam" id="PF25147">
    <property type="entry name" value="Ribophorin_II_C"/>
    <property type="match status" value="1"/>
</dbReference>
<evidence type="ECO:0000313" key="15">
    <source>
        <dbReference type="EMBL" id="KAK7355935.1"/>
    </source>
</evidence>
<dbReference type="EMBL" id="JAYMYR010000006">
    <property type="protein sequence ID" value="KAK7355935.1"/>
    <property type="molecule type" value="Genomic_DNA"/>
</dbReference>
<feature type="signal peptide" evidence="10">
    <location>
        <begin position="1"/>
        <end position="23"/>
    </location>
</feature>
<keyword evidence="6 10" id="KW-0732">Signal</keyword>
<dbReference type="PANTHER" id="PTHR12640:SF0">
    <property type="entry name" value="DOLICHYL-DIPHOSPHOOLIGOSACCHARIDE--PROTEIN GLYCOSYLTRANSFERASE SUBUNIT 2"/>
    <property type="match status" value="1"/>
</dbReference>
<dbReference type="Proteomes" id="UP001374584">
    <property type="component" value="Unassembled WGS sequence"/>
</dbReference>
<feature type="domain" description="Ribophorin II N-terminal" evidence="11">
    <location>
        <begin position="24"/>
        <end position="299"/>
    </location>
</feature>
<dbReference type="InterPro" id="IPR055374">
    <property type="entry name" value="Ribophorin_II_3rd"/>
</dbReference>
<feature type="transmembrane region" description="Helical" evidence="10">
    <location>
        <begin position="589"/>
        <end position="613"/>
    </location>
</feature>
<evidence type="ECO:0000256" key="5">
    <source>
        <dbReference type="ARBA" id="ARBA00022692"/>
    </source>
</evidence>
<evidence type="ECO:0000256" key="7">
    <source>
        <dbReference type="ARBA" id="ARBA00022824"/>
    </source>
</evidence>
<dbReference type="Pfam" id="PF23861">
    <property type="entry name" value="Ribophorin_II_2nd"/>
    <property type="match status" value="1"/>
</dbReference>
<dbReference type="Pfam" id="PF23860">
    <property type="entry name" value="Ribophorin_II_3rd"/>
    <property type="match status" value="1"/>
</dbReference>
<feature type="domain" description="Ribophorin II C-terminal" evidence="14">
    <location>
        <begin position="578"/>
        <end position="677"/>
    </location>
</feature>
<reference evidence="15 16" key="1">
    <citation type="submission" date="2024-01" db="EMBL/GenBank/DDBJ databases">
        <title>The genomes of 5 underutilized Papilionoideae crops provide insights into root nodulation and disease resistanc.</title>
        <authorList>
            <person name="Jiang F."/>
        </authorList>
    </citation>
    <scope>NUCLEOTIDE SEQUENCE [LARGE SCALE GENOMIC DNA]</scope>
    <source>
        <strain evidence="15">JINMINGXINNONG_FW02</strain>
        <tissue evidence="15">Leaves</tissue>
    </source>
</reference>
<name>A0AAN9MJG4_PHACN</name>
<feature type="chain" id="PRO_5042661557" description="Dolichyl-diphosphooligosaccharide--protein glycosyltransferase subunit 2" evidence="10">
    <location>
        <begin position="24"/>
        <end position="686"/>
    </location>
</feature>
<evidence type="ECO:0000256" key="6">
    <source>
        <dbReference type="ARBA" id="ARBA00022729"/>
    </source>
</evidence>
<keyword evidence="9 10" id="KW-0472">Membrane</keyword>
<evidence type="ECO:0000256" key="4">
    <source>
        <dbReference type="ARBA" id="ARBA00009038"/>
    </source>
</evidence>
<organism evidence="15 16">
    <name type="scientific">Phaseolus coccineus</name>
    <name type="common">Scarlet runner bean</name>
    <name type="synonym">Phaseolus multiflorus</name>
    <dbReference type="NCBI Taxonomy" id="3886"/>
    <lineage>
        <taxon>Eukaryota</taxon>
        <taxon>Viridiplantae</taxon>
        <taxon>Streptophyta</taxon>
        <taxon>Embryophyta</taxon>
        <taxon>Tracheophyta</taxon>
        <taxon>Spermatophyta</taxon>
        <taxon>Magnoliopsida</taxon>
        <taxon>eudicotyledons</taxon>
        <taxon>Gunneridae</taxon>
        <taxon>Pentapetalae</taxon>
        <taxon>rosids</taxon>
        <taxon>fabids</taxon>
        <taxon>Fabales</taxon>
        <taxon>Fabaceae</taxon>
        <taxon>Papilionoideae</taxon>
        <taxon>50 kb inversion clade</taxon>
        <taxon>NPAAA clade</taxon>
        <taxon>indigoferoid/millettioid clade</taxon>
        <taxon>Phaseoleae</taxon>
        <taxon>Phaseolus</taxon>
    </lineage>
</organism>
<comment type="similarity">
    <text evidence="4 10">Belongs to the SWP1 family.</text>
</comment>
<dbReference type="GO" id="GO:0008250">
    <property type="term" value="C:oligosaccharyltransferase complex"/>
    <property type="evidence" value="ECO:0007669"/>
    <property type="project" value="UniProtKB-UniRule"/>
</dbReference>
<comment type="caution">
    <text evidence="15">The sequence shown here is derived from an EMBL/GenBank/DDBJ whole genome shotgun (WGS) entry which is preliminary data.</text>
</comment>
<dbReference type="PANTHER" id="PTHR12640">
    <property type="entry name" value="RIBOPHORIN II"/>
    <property type="match status" value="1"/>
</dbReference>
<feature type="domain" description="Ribophorin II third" evidence="12">
    <location>
        <begin position="422"/>
        <end position="545"/>
    </location>
</feature>
<comment type="subcellular location">
    <subcellularLocation>
        <location evidence="2 10">Endoplasmic reticulum membrane</location>
        <topology evidence="2 10">Multi-pass membrane protein</topology>
    </subcellularLocation>
</comment>
<gene>
    <name evidence="15" type="ORF">VNO80_15200</name>
</gene>
<sequence length="686" mass="75133">MATQVTLVAAFLLLLLILPFSTSISHSHRSAAINLFAPSPASLEDAYEALRVFEIIGFEEKKTHVSGDTCQKVLENLDSASPLKDLFYALKVNAILKCDVNREALKDIASRLKATVHDASTLLDIYYSIGGLVLIKDQDSNVDPYLADADGVFQSIKALSQSDGRWRYSSDNLESSTFAAGLAIEALAGVISLASSEIDQSKVNIVKNDIVKLFDVIEKYDDGTFYFDEKFVGGHEQRGSLAATSSVVRGFTAFAAVTSGEINLPGDKILGLAKFFLGIGTPGDAKDFFNQVESLAFLETNRISIPLILSLPETVYSLTKKGQLKVKVNTVLGSAAPPLTVKLARAFRTGAKDLAIIDSKELWYDQESGFHVLDDFPKNVEMGTYEFVFEILLHDSGSEKVYATGGQIHVPIYVTGFIEVSNAEITVVDSDLGRAQTQKKLDLAGNDAVSLSANHLQKLKFSFQLTTPNGHVFKPHQALLKLRHETKVEHIFVVGNTGKKFEIILDFLGLVEKLFYLSGRYDIELTVGDAVMENSFLRLLGHLDLDLPEAPEKAARPPSPPVDPYSRYGPKEEITHLFRVPEKRPPQNLSLIFLGLIFLPIIGFLVGLLRLGVNLKNFPGSTVPATFGILFHVGIAGVLLLYVLFWLKLDLFTTLKAFGLLGAILMFVGHRILSHLALTSAKLKSA</sequence>
<dbReference type="GO" id="GO:0006487">
    <property type="term" value="P:protein N-linked glycosylation"/>
    <property type="evidence" value="ECO:0007669"/>
    <property type="project" value="UniProtKB-UniRule"/>
</dbReference>
<dbReference type="InterPro" id="IPR008814">
    <property type="entry name" value="Swp1"/>
</dbReference>
<comment type="subunit">
    <text evidence="10">Component of the oligosaccharyltransferase (OST) complex.</text>
</comment>
<evidence type="ECO:0000259" key="13">
    <source>
        <dbReference type="Pfam" id="PF23861"/>
    </source>
</evidence>
<comment type="pathway">
    <text evidence="3 10">Protein modification; protein glycosylation.</text>
</comment>
<evidence type="ECO:0000259" key="12">
    <source>
        <dbReference type="Pfam" id="PF23860"/>
    </source>
</evidence>
<evidence type="ECO:0000259" key="11">
    <source>
        <dbReference type="Pfam" id="PF05817"/>
    </source>
</evidence>
<accession>A0AAN9MJG4</accession>
<feature type="transmembrane region" description="Helical" evidence="10">
    <location>
        <begin position="625"/>
        <end position="645"/>
    </location>
</feature>
<proteinExistence type="inferred from homology"/>
<dbReference type="InterPro" id="IPR055375">
    <property type="entry name" value="Ribophorin_II_2nd"/>
</dbReference>
<dbReference type="InterPro" id="IPR055373">
    <property type="entry name" value="Ribophorin_II_N"/>
</dbReference>
<dbReference type="Pfam" id="PF05817">
    <property type="entry name" value="Ribophorin_II"/>
    <property type="match status" value="1"/>
</dbReference>
<keyword evidence="8 10" id="KW-1133">Transmembrane helix</keyword>
<keyword evidence="7 10" id="KW-0256">Endoplasmic reticulum</keyword>
<feature type="domain" description="Ribophorin II second" evidence="13">
    <location>
        <begin position="307"/>
        <end position="414"/>
    </location>
</feature>
<keyword evidence="16" id="KW-1185">Reference proteome</keyword>
<evidence type="ECO:0000256" key="1">
    <source>
        <dbReference type="ARBA" id="ARBA00002791"/>
    </source>
</evidence>
<comment type="function">
    <text evidence="1 10">Subunit of the oligosaccharyl transferase (OST) complex that catalyzes the initial transfer of a defined glycan (Glc(3)Man(9)GlcNAc(2) in eukaryotes) from the lipid carrier dolichol-pyrophosphate to an asparagine residue within an Asn-X-Ser/Thr consensus motif in nascent polypeptide chains, the first step in protein N-glycosylation. N-glycosylation occurs cotranslationally and the complex associates with the Sec61 complex at the channel-forming translocon complex that mediates protein translocation across the endoplasmic reticulum (ER). All subunits are required for a maximal enzyme activity.</text>
</comment>
<keyword evidence="5 10" id="KW-0812">Transmembrane</keyword>
<evidence type="ECO:0000256" key="2">
    <source>
        <dbReference type="ARBA" id="ARBA00004477"/>
    </source>
</evidence>
<protein>
    <recommendedName>
        <fullName evidence="10">Dolichyl-diphosphooligosaccharide--protein glycosyltransferase subunit 2</fullName>
    </recommendedName>
    <alternativeName>
        <fullName evidence="10">Ribophorin-2</fullName>
    </alternativeName>
</protein>
<evidence type="ECO:0000313" key="16">
    <source>
        <dbReference type="Proteomes" id="UP001374584"/>
    </source>
</evidence>
<evidence type="ECO:0000256" key="10">
    <source>
        <dbReference type="RuleBase" id="RU366029"/>
    </source>
</evidence>
<evidence type="ECO:0000256" key="3">
    <source>
        <dbReference type="ARBA" id="ARBA00004922"/>
    </source>
</evidence>